<dbReference type="AlphaFoldDB" id="A0A0G9K286"/>
<reference evidence="1 2" key="1">
    <citation type="submission" date="2014-01" db="EMBL/GenBank/DDBJ databases">
        <title>Development of a Comparative Genomic Fingerprinting Assay for High Resolution Genotyping of Arcobacter butzleri.</title>
        <authorList>
            <person name="Webb A.L."/>
            <person name="Inglis G.D."/>
            <person name="Kruczkiewicz P."/>
            <person name="Selinger L.B."/>
            <person name="Taboada E.N."/>
        </authorList>
    </citation>
    <scope>NUCLEOTIDE SEQUENCE [LARGE SCALE GENOMIC DNA]</scope>
    <source>
        <strain evidence="1 2">L348</strain>
    </source>
</reference>
<comment type="caution">
    <text evidence="1">The sequence shown here is derived from an EMBL/GenBank/DDBJ whole genome shotgun (WGS) entry which is preliminary data.</text>
</comment>
<protein>
    <submittedName>
        <fullName evidence="1">Uncharacterized protein</fullName>
    </submittedName>
</protein>
<dbReference type="EMBL" id="JAIQ01000083">
    <property type="protein sequence ID" value="KLE00614.1"/>
    <property type="molecule type" value="Genomic_DNA"/>
</dbReference>
<accession>A0A0G9K286</accession>
<evidence type="ECO:0000313" key="2">
    <source>
        <dbReference type="Proteomes" id="UP000035514"/>
    </source>
</evidence>
<dbReference type="PATRIC" id="fig|1447256.3.peg.1072"/>
<dbReference type="RefSeq" id="WP_046996612.1">
    <property type="nucleotide sequence ID" value="NZ_JAIQ01000083.1"/>
</dbReference>
<gene>
    <name evidence="1" type="ORF">AA20_05515</name>
</gene>
<proteinExistence type="predicted"/>
<name>A0A0G9K286_9BACT</name>
<sequence length="75" mass="8832">MLREVIRLCKGDFSGLVKEHQVWQWDLYGGNWMLATFKTKHEAEKFKTDKENEAKGTPCKYTAFSIEEVKYKNTV</sequence>
<evidence type="ECO:0000313" key="1">
    <source>
        <dbReference type="EMBL" id="KLE00614.1"/>
    </source>
</evidence>
<dbReference type="Proteomes" id="UP000035514">
    <property type="component" value="Unassembled WGS sequence"/>
</dbReference>
<organism evidence="1 2">
    <name type="scientific">Aliarcobacter butzleri L348</name>
    <dbReference type="NCBI Taxonomy" id="1447256"/>
    <lineage>
        <taxon>Bacteria</taxon>
        <taxon>Pseudomonadati</taxon>
        <taxon>Campylobacterota</taxon>
        <taxon>Epsilonproteobacteria</taxon>
        <taxon>Campylobacterales</taxon>
        <taxon>Arcobacteraceae</taxon>
        <taxon>Aliarcobacter</taxon>
    </lineage>
</organism>